<organism evidence="14">
    <name type="scientific">Salvia splendens</name>
    <name type="common">Scarlet sage</name>
    <dbReference type="NCBI Taxonomy" id="180675"/>
    <lineage>
        <taxon>Eukaryota</taxon>
        <taxon>Viridiplantae</taxon>
        <taxon>Streptophyta</taxon>
        <taxon>Embryophyta</taxon>
        <taxon>Tracheophyta</taxon>
        <taxon>Spermatophyta</taxon>
        <taxon>Magnoliopsida</taxon>
        <taxon>eudicotyledons</taxon>
        <taxon>Gunneridae</taxon>
        <taxon>Pentapetalae</taxon>
        <taxon>asterids</taxon>
        <taxon>lamiids</taxon>
        <taxon>Lamiales</taxon>
        <taxon>Lamiaceae</taxon>
        <taxon>Nepetoideae</taxon>
        <taxon>Mentheae</taxon>
        <taxon>Salviinae</taxon>
        <taxon>Salvia</taxon>
        <taxon>Salvia subgen. Calosphace</taxon>
        <taxon>core Calosphace</taxon>
    </lineage>
</organism>
<dbReference type="Gene3D" id="1.25.10.10">
    <property type="entry name" value="Leucine-rich Repeat Variant"/>
    <property type="match status" value="2"/>
</dbReference>
<keyword evidence="15" id="KW-1185">Reference proteome</keyword>
<evidence type="ECO:0000256" key="12">
    <source>
        <dbReference type="SAM" id="Coils"/>
    </source>
</evidence>
<evidence type="ECO:0000256" key="10">
    <source>
        <dbReference type="ARBA" id="ARBA00048552"/>
    </source>
</evidence>
<dbReference type="Gene3D" id="1.10.1320.10">
    <property type="entry name" value="DNA-directed RNA polymerase, N-terminal domain"/>
    <property type="match status" value="1"/>
</dbReference>
<dbReference type="InterPro" id="IPR029262">
    <property type="entry name" value="RPOL_N"/>
</dbReference>
<dbReference type="Pfam" id="PF00940">
    <property type="entry name" value="RNA_pol"/>
    <property type="match status" value="1"/>
</dbReference>
<dbReference type="Gene3D" id="1.10.287.260">
    <property type="match status" value="1"/>
</dbReference>
<evidence type="ECO:0000256" key="5">
    <source>
        <dbReference type="ARBA" id="ARBA00022679"/>
    </source>
</evidence>
<evidence type="ECO:0000256" key="11">
    <source>
        <dbReference type="RuleBase" id="RU003805"/>
    </source>
</evidence>
<dbReference type="Pfam" id="PF00514">
    <property type="entry name" value="Arm"/>
    <property type="match status" value="1"/>
</dbReference>
<evidence type="ECO:0000256" key="4">
    <source>
        <dbReference type="ARBA" id="ARBA00022478"/>
    </source>
</evidence>
<dbReference type="Gene3D" id="1.10.150.20">
    <property type="entry name" value="5' to 3' exonuclease, C-terminal subdomain"/>
    <property type="match status" value="1"/>
</dbReference>
<dbReference type="SUPFAM" id="SSF48371">
    <property type="entry name" value="ARM repeat"/>
    <property type="match status" value="2"/>
</dbReference>
<gene>
    <name evidence="14" type="ORF">SASPL_110392</name>
</gene>
<sequence>MWRNLSKHSSLRRFKILAESNSSITAFTSAKSSRNSILCEEATHFQTRPGVSTGSSEFVFFQDTTLRRKRDVGPPKHGFSTDPFRFPVHTRGYAAAAEALVSTSEEEVDEIQELVDELNKEIDARCPEMNQGRRQPQKLVGGMGLGKYNILRRRQIKTETEAWEEAAKEYQELLVDMCEQKLAPNLPYIKSLFLGWFEPLRDAIAAEQDMCQDGKNRAAYAPYFDQLPADMMAVITMHKLMALLMTGGGNGSARVVQAACHIGEAIEHEVRIHKFLENCKRKNALNRTCDEDPDAGAKEQDRLKKKVQLLMKKQKVQQVRRIVSRQDDLKAWGQDAQVKILMETAYIQPPVDQMEDTPPDVRPAFVHTLKSVETAVSVMNFYRKGTRRYGVIECDPLVRKGLEKTARHMVIPYMPMLVPPLNWTGYERGAYLFLPSYIMRTHGAKQQREAVKRTSKEQLEPVYQALNTLGNTKWRVNKRILSLVDRIWANGGQLADLVDREDVPLPEEPDTEDESELKKWRWKVKAVKKENSERHSQRCDIELKLTVARKMKDEEGFYYPHNLDFRGRAYPMHPYLNHLGSDLCRGILEFAEGRPLGKSGLRWLKIHLANLYGGGVDKLPYEGRVSFTENHLEDIFDSADRPLEGRRWWLDAEDPFQCLATCMSLSEALRSPYPETAISHMPVHQDGSCNGLQHYAALGRDKLGAAAVNLVAGDKPADVYSGIAARVLEIMKTDAAGDPDIDPNAKHARLLIDQVDRKLVKQTVMTSVYGVTYIGARDQIKRRLKERHAMDDDAELFACACYAAKTTLTALGEMFEAARSIMGWLGDCAKIIATENEPVRWTTPLGLPVVQPYRKLGKHMIKTSLQVLTLQRETDKVMTKRQRTAFPPNFVHSLDGSHMMMTAIACSQAGLSFAGVHDSYWTHACDVDQMNKILREKFVELYEAPILENLLESFEKSFPDLNFPSLPERGDFDLKEDACYSCTLLTAFLGTEAYSFDQNKTKSDATTSREERSSLSSLAESLLASIAEIMKSVIYIQVEKEIFTEIGCYFHRVSAIVIELHINWSTPTNTTEIIQSLCKKVDLKSSPSRGSESKDQQLHRFPPREEMKQVETDLYSIDADASAMNLQLSDTSQSYMSANQDQERSIILDRNDPKSLSGGSSLKAFPQLAQYMEPLYDTFFCPLTKKVMEDPVTIERETLKSRNIKSNVAFKATIDERKERNEAARIKVARAALSLASTETMVLEAIDDLQSICKSKPYNKVQVRSIGMIPLLAKFLEYRSRGVRNVTLELLRQLAEDDADGKDEIVKTVDISTIIKMLSSNHTPARHASASLLLELSKSQSSCYKIGTVAGGILMLITVKYRQSSDAFASETVDQILKNLEILPGNIKIMAENGYWEPLLAHLFEGSEEMKMEMASYLGEIVIGPDRMAFVAETASPALIQMVQSGNSLTRNAAFKALKQISCYHPNAGILVEAGIMQTMVDEMFTRMAHSEPMNSKSEAAIILANILESGLELENFPVSTQGHTMSSDYIVYNVIYRIKSISPDDLNINFIGILLCLIKFPKASATIVSIVKETEANRLCRTQGQPEKLIKNPSEISRITELHAVSANLLAKLPHQNLTLNLALVNSNTVPTVIKSLNQIQRSGTRSSRHASSYFEGLVGILVRLTTTLYDHQILLTARTYNLVEVLTEILTRAFTDEVQKLSAIGLENLSRQSITLSRPPERKKTKILKLFIFQKCVSINLSKVKGKGEEFSLCPIHGGVCSSQETFCLLDAEAVERLLACLDHENVEVIEEALSALSSLLDDKVNVDNSISLLSERHALSYVLDVMKEHKEESVLQKAFWVIERFLEKGGDVSVSNVSQGRLFPATLVSSLHHGDEYTRQMAEKILRHLNKMPNGFLKELLPRLLDEGWDDVPTLKVMNSEDMDDIGLTRQQKDAIEIRSYLHDRTLMQYGDQLEASRKILVLILPWNSPWRALKSRMDVFKGIVAAMPAEPRVCGCVEPPPVVENVAPYSTIENISVQKLTPEYKIGMERLIKSKTPPMKASELWREKPALFVCIRRPGCIMCRAEAHQLYSKKPIFDALGVQLFAVLHEHIDSEIKDFWPRYWGGVVLYDRGQEFFKALGGGKLLKEKFRSGFLLNPRAIANYRRAKASGMQNNFKGEGEIKGGLSS</sequence>
<evidence type="ECO:0000313" key="14">
    <source>
        <dbReference type="EMBL" id="KAG6426174.1"/>
    </source>
</evidence>
<dbReference type="InterPro" id="IPR046950">
    <property type="entry name" value="DNA-dir_Rpol_C_phage-type"/>
</dbReference>
<dbReference type="PROSITE" id="PS00900">
    <property type="entry name" value="RNA_POL_PHAGE_1"/>
    <property type="match status" value="1"/>
</dbReference>
<keyword evidence="12" id="KW-0175">Coiled coil</keyword>
<dbReference type="GO" id="GO:0034245">
    <property type="term" value="C:mitochondrial DNA-directed RNA polymerase complex"/>
    <property type="evidence" value="ECO:0007669"/>
    <property type="project" value="TreeGrafter"/>
</dbReference>
<dbReference type="InterPro" id="IPR037159">
    <property type="entry name" value="RNA_POL_N_sf"/>
</dbReference>
<dbReference type="InterPro" id="IPR043502">
    <property type="entry name" value="DNA/RNA_pol_sf"/>
</dbReference>
<dbReference type="FunFam" id="1.10.150.20:FF:000027">
    <property type="entry name" value="DNA-directed RNA polymerase"/>
    <property type="match status" value="1"/>
</dbReference>
<evidence type="ECO:0000256" key="9">
    <source>
        <dbReference type="ARBA" id="ARBA00023163"/>
    </source>
</evidence>
<evidence type="ECO:0000256" key="1">
    <source>
        <dbReference type="ARBA" id="ARBA00004026"/>
    </source>
</evidence>
<dbReference type="GO" id="GO:0006390">
    <property type="term" value="P:mitochondrial transcription"/>
    <property type="evidence" value="ECO:0007669"/>
    <property type="project" value="TreeGrafter"/>
</dbReference>
<protein>
    <recommendedName>
        <fullName evidence="3 11">DNA-directed RNA polymerase</fullName>
        <ecNumber evidence="3 11">2.7.7.6</ecNumber>
    </recommendedName>
</protein>
<dbReference type="PANTHER" id="PTHR10102:SF27">
    <property type="entry name" value="DNA-DIRECTED RNA POLYMERASE 1B, MITOCHONDRIAL"/>
    <property type="match status" value="1"/>
</dbReference>
<dbReference type="EMBL" id="PNBA02000004">
    <property type="protein sequence ID" value="KAG6426174.1"/>
    <property type="molecule type" value="Genomic_DNA"/>
</dbReference>
<dbReference type="InterPro" id="IPR024075">
    <property type="entry name" value="DNA-dir_RNA_pol_helix_hairp_sf"/>
</dbReference>
<dbReference type="InterPro" id="IPR002092">
    <property type="entry name" value="DNA-dir_Rpol_phage-type"/>
</dbReference>
<dbReference type="GO" id="GO:0003677">
    <property type="term" value="F:DNA binding"/>
    <property type="evidence" value="ECO:0007669"/>
    <property type="project" value="InterPro"/>
</dbReference>
<feature type="domain" description="DNA-directed RNA polymerase N-terminal" evidence="13">
    <location>
        <begin position="153"/>
        <end position="471"/>
    </location>
</feature>
<evidence type="ECO:0000256" key="7">
    <source>
        <dbReference type="ARBA" id="ARBA00022737"/>
    </source>
</evidence>
<dbReference type="InterPro" id="IPR032801">
    <property type="entry name" value="PXL2A/B/C"/>
</dbReference>
<dbReference type="Pfam" id="PF14700">
    <property type="entry name" value="RPOL_N"/>
    <property type="match status" value="1"/>
</dbReference>
<comment type="function">
    <text evidence="1 11">DNA-dependent RNA polymerase catalyzes the transcription of DNA into RNA using the four ribonucleoside triphosphates as substrates.</text>
</comment>
<reference evidence="14" key="2">
    <citation type="submission" date="2020-08" db="EMBL/GenBank/DDBJ databases">
        <title>Plant Genome Project.</title>
        <authorList>
            <person name="Zhang R.-G."/>
        </authorList>
    </citation>
    <scope>NUCLEOTIDE SEQUENCE</scope>
    <source>
        <strain evidence="14">Huo1</strain>
        <tissue evidence="14">Leaf</tissue>
    </source>
</reference>
<accession>A0A8X8Y7M4</accession>
<keyword evidence="8" id="KW-0809">Transit peptide</keyword>
<evidence type="ECO:0000256" key="6">
    <source>
        <dbReference type="ARBA" id="ARBA00022695"/>
    </source>
</evidence>
<dbReference type="InterPro" id="IPR011989">
    <property type="entry name" value="ARM-like"/>
</dbReference>
<dbReference type="PANTHER" id="PTHR10102">
    <property type="entry name" value="DNA-DIRECTED RNA POLYMERASE, MITOCHONDRIAL"/>
    <property type="match status" value="1"/>
</dbReference>
<dbReference type="PROSITE" id="PS00489">
    <property type="entry name" value="RNA_POL_PHAGE_2"/>
    <property type="match status" value="1"/>
</dbReference>
<comment type="similarity">
    <text evidence="2 11">Belongs to the phage and mitochondrial RNA polymerase family.</text>
</comment>
<evidence type="ECO:0000313" key="15">
    <source>
        <dbReference type="Proteomes" id="UP000298416"/>
    </source>
</evidence>
<proteinExistence type="inferred from homology"/>
<dbReference type="Proteomes" id="UP000298416">
    <property type="component" value="Unassembled WGS sequence"/>
</dbReference>
<reference evidence="14" key="1">
    <citation type="submission" date="2018-01" db="EMBL/GenBank/DDBJ databases">
        <authorList>
            <person name="Mao J.F."/>
        </authorList>
    </citation>
    <scope>NUCLEOTIDE SEQUENCE</scope>
    <source>
        <strain evidence="14">Huo1</strain>
        <tissue evidence="14">Leaf</tissue>
    </source>
</reference>
<name>A0A8X8Y7M4_SALSN</name>
<dbReference type="FunFam" id="1.10.287.280:FF:000001">
    <property type="entry name" value="DNA-directed RNA polymerase"/>
    <property type="match status" value="1"/>
</dbReference>
<feature type="coiled-coil region" evidence="12">
    <location>
        <begin position="94"/>
        <end position="121"/>
    </location>
</feature>
<comment type="caution">
    <text evidence="14">The sequence shown here is derived from an EMBL/GenBank/DDBJ whole genome shotgun (WGS) entry which is preliminary data.</text>
</comment>
<evidence type="ECO:0000256" key="8">
    <source>
        <dbReference type="ARBA" id="ARBA00022946"/>
    </source>
</evidence>
<dbReference type="InterPro" id="IPR016024">
    <property type="entry name" value="ARM-type_fold"/>
</dbReference>
<evidence type="ECO:0000256" key="3">
    <source>
        <dbReference type="ARBA" id="ARBA00012418"/>
    </source>
</evidence>
<dbReference type="Pfam" id="PF13911">
    <property type="entry name" value="AhpC-TSA_2"/>
    <property type="match status" value="1"/>
</dbReference>
<dbReference type="InterPro" id="IPR000225">
    <property type="entry name" value="Armadillo"/>
</dbReference>
<dbReference type="SMART" id="SM00185">
    <property type="entry name" value="ARM"/>
    <property type="match status" value="5"/>
</dbReference>
<dbReference type="FunFam" id="1.10.1320.10:FF:000001">
    <property type="entry name" value="DNA-directed RNA polymerase"/>
    <property type="match status" value="1"/>
</dbReference>
<keyword evidence="7" id="KW-0677">Repeat</keyword>
<evidence type="ECO:0000256" key="2">
    <source>
        <dbReference type="ARBA" id="ARBA00009493"/>
    </source>
</evidence>
<evidence type="ECO:0000259" key="13">
    <source>
        <dbReference type="SMART" id="SM01311"/>
    </source>
</evidence>
<dbReference type="Gene3D" id="1.10.287.280">
    <property type="match status" value="1"/>
</dbReference>
<keyword evidence="4 11" id="KW-0240">DNA-directed RNA polymerase</keyword>
<dbReference type="SUPFAM" id="SSF56672">
    <property type="entry name" value="DNA/RNA polymerases"/>
    <property type="match status" value="1"/>
</dbReference>
<dbReference type="GO" id="GO:0003899">
    <property type="term" value="F:DNA-directed RNA polymerase activity"/>
    <property type="evidence" value="ECO:0007669"/>
    <property type="project" value="UniProtKB-EC"/>
</dbReference>
<dbReference type="SMART" id="SM01311">
    <property type="entry name" value="RPOL_N"/>
    <property type="match status" value="1"/>
</dbReference>
<dbReference type="EC" id="2.7.7.6" evidence="3 11"/>
<dbReference type="SUPFAM" id="SSF57850">
    <property type="entry name" value="RING/U-box"/>
    <property type="match status" value="1"/>
</dbReference>
<keyword evidence="5 11" id="KW-0808">Transferase</keyword>
<dbReference type="FunFam" id="1.10.287.260:FF:000001">
    <property type="entry name" value="DNA-directed RNA polymerase"/>
    <property type="match status" value="1"/>
</dbReference>
<keyword evidence="9 11" id="KW-0804">Transcription</keyword>
<keyword evidence="6 11" id="KW-0548">Nucleotidyltransferase</keyword>
<comment type="catalytic activity">
    <reaction evidence="10 11">
        <text>RNA(n) + a ribonucleoside 5'-triphosphate = RNA(n+1) + diphosphate</text>
        <dbReference type="Rhea" id="RHEA:21248"/>
        <dbReference type="Rhea" id="RHEA-COMP:14527"/>
        <dbReference type="Rhea" id="RHEA-COMP:17342"/>
        <dbReference type="ChEBI" id="CHEBI:33019"/>
        <dbReference type="ChEBI" id="CHEBI:61557"/>
        <dbReference type="ChEBI" id="CHEBI:140395"/>
        <dbReference type="EC" id="2.7.7.6"/>
    </reaction>
</comment>